<dbReference type="CDD" id="cd03039">
    <property type="entry name" value="GST_N_Sigma_like"/>
    <property type="match status" value="1"/>
</dbReference>
<feature type="domain" description="GST N-terminal" evidence="5">
    <location>
        <begin position="2"/>
        <end position="79"/>
    </location>
</feature>
<dbReference type="Pfam" id="PF14497">
    <property type="entry name" value="GST_C_3"/>
    <property type="match status" value="1"/>
</dbReference>
<protein>
    <recommendedName>
        <fullName evidence="1">glutathione transferase</fullName>
        <ecNumber evidence="1">2.5.1.18</ecNumber>
    </recommendedName>
</protein>
<sequence>MPSYTLTYFNIKGRGEPIRWLLSYLKKDFEDKRIAPQDWPKHKDSILFGKVPVLDVDGKRLYQSDAICRYLAKEGNLAGDNSLESQEIDAIVGSFNDLLGAVSPLWKITDPKEKEELKDKLKSTVIPSYFKIYDDVAKSGYLANGKLSWADFFIIAGQGTLEFVIGADLISGYPNLVALRTKITNLPGVKEWIEKHP</sequence>
<evidence type="ECO:0000313" key="8">
    <source>
        <dbReference type="Proteomes" id="UP000479000"/>
    </source>
</evidence>
<accession>A0A6H5GS51</accession>
<dbReference type="CDD" id="cd03192">
    <property type="entry name" value="GST_C_Sigma_like"/>
    <property type="match status" value="1"/>
</dbReference>
<dbReference type="SUPFAM" id="SSF52833">
    <property type="entry name" value="Thioredoxin-like"/>
    <property type="match status" value="1"/>
</dbReference>
<dbReference type="InterPro" id="IPR036249">
    <property type="entry name" value="Thioredoxin-like_sf"/>
</dbReference>
<evidence type="ECO:0000256" key="3">
    <source>
        <dbReference type="ARBA" id="ARBA00038317"/>
    </source>
</evidence>
<dbReference type="GO" id="GO:0004364">
    <property type="term" value="F:glutathione transferase activity"/>
    <property type="evidence" value="ECO:0007669"/>
    <property type="project" value="UniProtKB-EC"/>
</dbReference>
<reference evidence="7 8" key="1">
    <citation type="submission" date="2020-02" db="EMBL/GenBank/DDBJ databases">
        <authorList>
            <person name="Ferguson B K."/>
        </authorList>
    </citation>
    <scope>NUCLEOTIDE SEQUENCE [LARGE SCALE GENOMIC DNA]</scope>
</reference>
<dbReference type="AlphaFoldDB" id="A0A6H5GS51"/>
<dbReference type="SFLD" id="SFLDG00363">
    <property type="entry name" value="AMPS_(cytGST):_Alpha-__Mu-__Pi"/>
    <property type="match status" value="1"/>
</dbReference>
<dbReference type="Gene3D" id="1.20.1050.10">
    <property type="match status" value="1"/>
</dbReference>
<evidence type="ECO:0000259" key="6">
    <source>
        <dbReference type="PROSITE" id="PS50405"/>
    </source>
</evidence>
<evidence type="ECO:0000256" key="2">
    <source>
        <dbReference type="ARBA" id="ARBA00022679"/>
    </source>
</evidence>
<dbReference type="EC" id="2.5.1.18" evidence="1"/>
<dbReference type="PANTHER" id="PTHR11571">
    <property type="entry name" value="GLUTATHIONE S-TRANSFERASE"/>
    <property type="match status" value="1"/>
</dbReference>
<dbReference type="SFLD" id="SFLDG01205">
    <property type="entry name" value="AMPS.1"/>
    <property type="match status" value="1"/>
</dbReference>
<dbReference type="FunFam" id="3.40.30.10:FF:000035">
    <property type="entry name" value="hematopoietic prostaglandin D synthase"/>
    <property type="match status" value="1"/>
</dbReference>
<dbReference type="InterPro" id="IPR004046">
    <property type="entry name" value="GST_C"/>
</dbReference>
<comment type="catalytic activity">
    <reaction evidence="4">
        <text>RX + glutathione = an S-substituted glutathione + a halide anion + H(+)</text>
        <dbReference type="Rhea" id="RHEA:16437"/>
        <dbReference type="ChEBI" id="CHEBI:15378"/>
        <dbReference type="ChEBI" id="CHEBI:16042"/>
        <dbReference type="ChEBI" id="CHEBI:17792"/>
        <dbReference type="ChEBI" id="CHEBI:57925"/>
        <dbReference type="ChEBI" id="CHEBI:90779"/>
        <dbReference type="EC" id="2.5.1.18"/>
    </reaction>
</comment>
<keyword evidence="2" id="KW-0808">Transferase</keyword>
<name>A0A6H5GS51_9HEMI</name>
<dbReference type="Proteomes" id="UP000479000">
    <property type="component" value="Unassembled WGS sequence"/>
</dbReference>
<dbReference type="Gene3D" id="3.40.30.10">
    <property type="entry name" value="Glutaredoxin"/>
    <property type="match status" value="1"/>
</dbReference>
<dbReference type="InterPro" id="IPR010987">
    <property type="entry name" value="Glutathione-S-Trfase_C-like"/>
</dbReference>
<dbReference type="SUPFAM" id="SSF47616">
    <property type="entry name" value="GST C-terminal domain-like"/>
    <property type="match status" value="1"/>
</dbReference>
<dbReference type="EMBL" id="CADCXU010017093">
    <property type="protein sequence ID" value="CAB0006010.1"/>
    <property type="molecule type" value="Genomic_DNA"/>
</dbReference>
<dbReference type="Pfam" id="PF02798">
    <property type="entry name" value="GST_N"/>
    <property type="match status" value="1"/>
</dbReference>
<dbReference type="PROSITE" id="PS50405">
    <property type="entry name" value="GST_CTER"/>
    <property type="match status" value="1"/>
</dbReference>
<evidence type="ECO:0000313" key="7">
    <source>
        <dbReference type="EMBL" id="CAB0006010.1"/>
    </source>
</evidence>
<dbReference type="SFLD" id="SFLDS00019">
    <property type="entry name" value="Glutathione_Transferase_(cytos"/>
    <property type="match status" value="1"/>
</dbReference>
<organism evidence="7 8">
    <name type="scientific">Nesidiocoris tenuis</name>
    <dbReference type="NCBI Taxonomy" id="355587"/>
    <lineage>
        <taxon>Eukaryota</taxon>
        <taxon>Metazoa</taxon>
        <taxon>Ecdysozoa</taxon>
        <taxon>Arthropoda</taxon>
        <taxon>Hexapoda</taxon>
        <taxon>Insecta</taxon>
        <taxon>Pterygota</taxon>
        <taxon>Neoptera</taxon>
        <taxon>Paraneoptera</taxon>
        <taxon>Hemiptera</taxon>
        <taxon>Heteroptera</taxon>
        <taxon>Panheteroptera</taxon>
        <taxon>Cimicomorpha</taxon>
        <taxon>Miridae</taxon>
        <taxon>Dicyphina</taxon>
        <taxon>Nesidiocoris</taxon>
    </lineage>
</organism>
<dbReference type="GO" id="GO:0006749">
    <property type="term" value="P:glutathione metabolic process"/>
    <property type="evidence" value="ECO:0007669"/>
    <property type="project" value="TreeGrafter"/>
</dbReference>
<dbReference type="OrthoDB" id="6583670at2759"/>
<dbReference type="InterPro" id="IPR050213">
    <property type="entry name" value="GST_superfamily"/>
</dbReference>
<dbReference type="PANTHER" id="PTHR11571:SF224">
    <property type="entry name" value="HEMATOPOIETIC PROSTAGLANDIN D SYNTHASE"/>
    <property type="match status" value="1"/>
</dbReference>
<comment type="similarity">
    <text evidence="3">Belongs to the GST superfamily. Sigma family.</text>
</comment>
<dbReference type="InterPro" id="IPR036282">
    <property type="entry name" value="Glutathione-S-Trfase_C_sf"/>
</dbReference>
<evidence type="ECO:0000256" key="1">
    <source>
        <dbReference type="ARBA" id="ARBA00012452"/>
    </source>
</evidence>
<keyword evidence="8" id="KW-1185">Reference proteome</keyword>
<dbReference type="PROSITE" id="PS50404">
    <property type="entry name" value="GST_NTER"/>
    <property type="match status" value="1"/>
</dbReference>
<gene>
    <name evidence="7" type="ORF">NTEN_LOCUS11487</name>
</gene>
<dbReference type="GO" id="GO:0004602">
    <property type="term" value="F:glutathione peroxidase activity"/>
    <property type="evidence" value="ECO:0007669"/>
    <property type="project" value="UniProtKB-ARBA"/>
</dbReference>
<dbReference type="InterPro" id="IPR004045">
    <property type="entry name" value="Glutathione_S-Trfase_N"/>
</dbReference>
<evidence type="ECO:0000259" key="5">
    <source>
        <dbReference type="PROSITE" id="PS50404"/>
    </source>
</evidence>
<evidence type="ECO:0000256" key="4">
    <source>
        <dbReference type="ARBA" id="ARBA00047960"/>
    </source>
</evidence>
<dbReference type="InterPro" id="IPR040079">
    <property type="entry name" value="Glutathione_S-Trfase"/>
</dbReference>
<feature type="domain" description="GST C-terminal" evidence="6">
    <location>
        <begin position="81"/>
        <end position="197"/>
    </location>
</feature>
<proteinExistence type="inferred from homology"/>